<dbReference type="AlphaFoldDB" id="A0ABD0RTT9"/>
<dbReference type="Pfam" id="PF12756">
    <property type="entry name" value="zf-C2H2_2"/>
    <property type="match status" value="1"/>
</dbReference>
<feature type="domain" description="ZN622/Rei1/Reh1 zinc finger C2H2-type" evidence="2">
    <location>
        <begin position="45"/>
        <end position="141"/>
    </location>
</feature>
<feature type="non-terminal residue" evidence="3">
    <location>
        <position position="1"/>
    </location>
</feature>
<dbReference type="InterPro" id="IPR036236">
    <property type="entry name" value="Znf_C2H2_sf"/>
</dbReference>
<dbReference type="SUPFAM" id="SSF57667">
    <property type="entry name" value="beta-beta-alpha zinc fingers"/>
    <property type="match status" value="1"/>
</dbReference>
<accession>A0ABD0RTT9</accession>
<dbReference type="GO" id="GO:0042273">
    <property type="term" value="P:ribosomal large subunit biogenesis"/>
    <property type="evidence" value="ECO:0007669"/>
    <property type="project" value="UniProtKB-ARBA"/>
</dbReference>
<name>A0ABD0RTT9_CIRMR</name>
<dbReference type="Proteomes" id="UP001529510">
    <property type="component" value="Unassembled WGS sequence"/>
</dbReference>
<feature type="compositionally biased region" description="Acidic residues" evidence="1">
    <location>
        <begin position="1"/>
        <end position="30"/>
    </location>
</feature>
<gene>
    <name evidence="3" type="ORF">M9458_004430</name>
</gene>
<dbReference type="EMBL" id="JAMKFB020000002">
    <property type="protein sequence ID" value="KAL0201243.1"/>
    <property type="molecule type" value="Genomic_DNA"/>
</dbReference>
<evidence type="ECO:0000256" key="1">
    <source>
        <dbReference type="SAM" id="MobiDB-lite"/>
    </source>
</evidence>
<evidence type="ECO:0000259" key="2">
    <source>
        <dbReference type="Pfam" id="PF12756"/>
    </source>
</evidence>
<keyword evidence="4" id="KW-1185">Reference proteome</keyword>
<feature type="region of interest" description="Disordered" evidence="1">
    <location>
        <begin position="1"/>
        <end position="38"/>
    </location>
</feature>
<protein>
    <recommendedName>
        <fullName evidence="2">ZN622/Rei1/Reh1 zinc finger C2H2-type domain-containing protein</fullName>
    </recommendedName>
</protein>
<dbReference type="InterPro" id="IPR041661">
    <property type="entry name" value="ZN622/Rei1/Reh1_Znf-C2H2"/>
</dbReference>
<evidence type="ECO:0000313" key="3">
    <source>
        <dbReference type="EMBL" id="KAL0201243.1"/>
    </source>
</evidence>
<feature type="non-terminal residue" evidence="3">
    <location>
        <position position="141"/>
    </location>
</feature>
<dbReference type="PANTHER" id="PTHR13182">
    <property type="entry name" value="ZINC FINGER PROTEIN 622"/>
    <property type="match status" value="1"/>
</dbReference>
<comment type="caution">
    <text evidence="3">The sequence shown here is derived from an EMBL/GenBank/DDBJ whole genome shotgun (WGS) entry which is preliminary data.</text>
</comment>
<reference evidence="3 4" key="1">
    <citation type="submission" date="2024-05" db="EMBL/GenBank/DDBJ databases">
        <title>Genome sequencing and assembly of Indian major carp, Cirrhinus mrigala (Hamilton, 1822).</title>
        <authorList>
            <person name="Mohindra V."/>
            <person name="Chowdhury L.M."/>
            <person name="Lal K."/>
            <person name="Jena J.K."/>
        </authorList>
    </citation>
    <scope>NUCLEOTIDE SEQUENCE [LARGE SCALE GENOMIC DNA]</scope>
    <source>
        <strain evidence="3">CM1030</strain>
        <tissue evidence="3">Blood</tissue>
    </source>
</reference>
<sequence length="141" mass="15935">WEDVDGDEDMDDEDDDDDDDEEEEEMEEDSTSGAALAPGTIPVTDCLFCGHHSRTLTRNMTHMTKIHSFFLPDIEYLVDLRGLISYLGEKVGVGKVCLWCNEKGKSFYSTEAVQAHMTDKSHCKLFTDGDAALEFADFYDF</sequence>
<evidence type="ECO:0000313" key="4">
    <source>
        <dbReference type="Proteomes" id="UP001529510"/>
    </source>
</evidence>
<dbReference type="PANTHER" id="PTHR13182:SF8">
    <property type="entry name" value="CYTOPLASMIC 60S SUBUNIT BIOGENESIS FACTOR ZNF622"/>
    <property type="match status" value="1"/>
</dbReference>
<organism evidence="3 4">
    <name type="scientific">Cirrhinus mrigala</name>
    <name type="common">Mrigala</name>
    <dbReference type="NCBI Taxonomy" id="683832"/>
    <lineage>
        <taxon>Eukaryota</taxon>
        <taxon>Metazoa</taxon>
        <taxon>Chordata</taxon>
        <taxon>Craniata</taxon>
        <taxon>Vertebrata</taxon>
        <taxon>Euteleostomi</taxon>
        <taxon>Actinopterygii</taxon>
        <taxon>Neopterygii</taxon>
        <taxon>Teleostei</taxon>
        <taxon>Ostariophysi</taxon>
        <taxon>Cypriniformes</taxon>
        <taxon>Cyprinidae</taxon>
        <taxon>Labeoninae</taxon>
        <taxon>Labeonini</taxon>
        <taxon>Cirrhinus</taxon>
    </lineage>
</organism>
<proteinExistence type="predicted"/>
<dbReference type="InterPro" id="IPR040025">
    <property type="entry name" value="Znf622/Rei1/Reh1"/>
</dbReference>